<dbReference type="AlphaFoldDB" id="A0AAE3DKX3"/>
<dbReference type="InterPro" id="IPR055259">
    <property type="entry name" value="YkvP/CgeB_Glyco_trans-like"/>
</dbReference>
<name>A0AAE3DKX3_9FIRM</name>
<comment type="caution">
    <text evidence="2">The sequence shown here is derived from an EMBL/GenBank/DDBJ whole genome shotgun (WGS) entry which is preliminary data.</text>
</comment>
<protein>
    <submittedName>
        <fullName evidence="2">Glycosyltransferase</fullName>
    </submittedName>
</protein>
<gene>
    <name evidence="2" type="ORF">LKD32_13200</name>
</gene>
<evidence type="ECO:0000259" key="1">
    <source>
        <dbReference type="Pfam" id="PF13524"/>
    </source>
</evidence>
<dbReference type="RefSeq" id="WP_308452020.1">
    <property type="nucleotide sequence ID" value="NZ_JAJEPU010000054.1"/>
</dbReference>
<organism evidence="2 3">
    <name type="scientific">Brotaphodocola catenula</name>
    <dbReference type="NCBI Taxonomy" id="2885361"/>
    <lineage>
        <taxon>Bacteria</taxon>
        <taxon>Bacillati</taxon>
        <taxon>Bacillota</taxon>
        <taxon>Clostridia</taxon>
        <taxon>Lachnospirales</taxon>
        <taxon>Lachnospiraceae</taxon>
        <taxon>Brotaphodocola</taxon>
    </lineage>
</organism>
<proteinExistence type="predicted"/>
<dbReference type="Proteomes" id="UP001198962">
    <property type="component" value="Unassembled WGS sequence"/>
</dbReference>
<evidence type="ECO:0000313" key="2">
    <source>
        <dbReference type="EMBL" id="MCC2165814.1"/>
    </source>
</evidence>
<keyword evidence="3" id="KW-1185">Reference proteome</keyword>
<dbReference type="EMBL" id="JAJEPU010000054">
    <property type="protein sequence ID" value="MCC2165814.1"/>
    <property type="molecule type" value="Genomic_DNA"/>
</dbReference>
<reference evidence="2" key="1">
    <citation type="submission" date="2021-10" db="EMBL/GenBank/DDBJ databases">
        <title>Anaerobic single-cell dispensing facilitates the cultivation of human gut bacteria.</title>
        <authorList>
            <person name="Afrizal A."/>
        </authorList>
    </citation>
    <scope>NUCLEOTIDE SEQUENCE</scope>
    <source>
        <strain evidence="2">CLA-AA-H274</strain>
    </source>
</reference>
<dbReference type="Pfam" id="PF13524">
    <property type="entry name" value="Glyco_trans_1_2"/>
    <property type="match status" value="1"/>
</dbReference>
<sequence length="347" mass="40639">MKLLMVGPMTGISNTCRLRANALKKICDKVDIISIDERKVTLEYKVRNKLFNMGMSVAVSERNNENEALIEAITKDVYDIIWIDKGCTIFASTLEKVKIISPNSIIVNFSLDNMMERHNQSKQFLQSIHLYDVHITTKSFIIKQLYDMGAKSVIYTNQSYDEDFHYPREINNQDLLRLGADVGFVGMWEKERMEDILYLTRNGVKVRVFGDKKWKQCDNDNPNLIIENHGLYDDDYAKSFRCFKISLCFLRKMNHDLHTSRSMEIPACGGFMMAERTVEHQKLFKEDKEAVFFSSKEELLKKCKYYLSHDEERIKIVENGRNRCLKSGYSNIETLRRIIDEVQQMRI</sequence>
<evidence type="ECO:0000313" key="3">
    <source>
        <dbReference type="Proteomes" id="UP001198962"/>
    </source>
</evidence>
<accession>A0AAE3DKX3</accession>
<feature type="domain" description="Spore protein YkvP/CgeB glycosyl transferase-like" evidence="1">
    <location>
        <begin position="201"/>
        <end position="338"/>
    </location>
</feature>